<accession>A0ABM5H4Q6</accession>
<feature type="compositionally biased region" description="Polar residues" evidence="1">
    <location>
        <begin position="273"/>
        <end position="284"/>
    </location>
</feature>
<sequence length="603" mass="67434">MSSHQCSLGKLAQRGASLQISPLATTMRSFYHSRSRPMVVQSLGQLSQWSKPAVPDNGLFGRSRVRKIVGVKKTLVNQMQGVAPSLGPSKVAPYKIYGKTRLFSSSSSLQSRSQLQQHPEQEEDQEEYSDRESLPPNTTASLSATQRRYNQATGFGKGMAMQAARDISQSIQEELMVVDAGTRDMLNCDRGRQTVRDYHDQLTHRPKSLADPMSGWKHPRPLKHLSSVSASSVGESSSSGPVAQSEEQVDRQVRPRRRQIVIGQANRNRETQARSLTPLPQFSAQPKFELHAASAKEKFSEQRSELRPPTSWHSPKPAVEEKPEDLLMDVALARAVRPDITVARGLPKSGENHDTESDSWYEQPKAERDFLKQTILGGGRSRQRAGQPRLDDLHYDSADNAAQISASQQVINQKYAGFRKSVRGNQKQMIRQIVEPVNPTPQLSPSARAMSEPRDPRKRRGSMRQDVGRQVTPKFFGAYRRSDAGEQREEGEDEDETGDGDSEERPRESGLSRSLRPGQTRSNWPSPHSSLHQMTTRSDTRLDSEQRGRGRNVMGEKRGPKKMMEPPAEHNDIGMPQGYKKESAVQRLGSASSKHNSRAFNSY</sequence>
<feature type="region of interest" description="Disordered" evidence="1">
    <location>
        <begin position="433"/>
        <end position="603"/>
    </location>
</feature>
<feature type="compositionally biased region" description="Acidic residues" evidence="1">
    <location>
        <begin position="489"/>
        <end position="502"/>
    </location>
</feature>
<protein>
    <submittedName>
        <fullName evidence="2">Uncharacterized protein</fullName>
    </submittedName>
</protein>
<feature type="compositionally biased region" description="Polar residues" evidence="1">
    <location>
        <begin position="135"/>
        <end position="144"/>
    </location>
</feature>
<organism evidence="2 3">
    <name type="scientific">Drosophila rhopaloa</name>
    <name type="common">Fruit fly</name>
    <dbReference type="NCBI Taxonomy" id="1041015"/>
    <lineage>
        <taxon>Eukaryota</taxon>
        <taxon>Metazoa</taxon>
        <taxon>Ecdysozoa</taxon>
        <taxon>Arthropoda</taxon>
        <taxon>Hexapoda</taxon>
        <taxon>Insecta</taxon>
        <taxon>Pterygota</taxon>
        <taxon>Neoptera</taxon>
        <taxon>Endopterygota</taxon>
        <taxon>Diptera</taxon>
        <taxon>Brachycera</taxon>
        <taxon>Muscomorpha</taxon>
        <taxon>Ephydroidea</taxon>
        <taxon>Drosophilidae</taxon>
        <taxon>Drosophila</taxon>
        <taxon>Sophophora</taxon>
    </lineage>
</organism>
<feature type="compositionally biased region" description="Polar residues" evidence="1">
    <location>
        <begin position="589"/>
        <end position="603"/>
    </location>
</feature>
<name>A0ABM5H4Q6_DRORH</name>
<dbReference type="EnsemblMetazoa" id="XM_017118961.2">
    <property type="protein sequence ID" value="XP_016974450.2"/>
    <property type="gene ID" value="LOC108041144"/>
</dbReference>
<feature type="compositionally biased region" description="Low complexity" evidence="1">
    <location>
        <begin position="105"/>
        <end position="118"/>
    </location>
</feature>
<evidence type="ECO:0000256" key="1">
    <source>
        <dbReference type="SAM" id="MobiDB-lite"/>
    </source>
</evidence>
<dbReference type="GeneID" id="108041144"/>
<dbReference type="RefSeq" id="XP_016974450.2">
    <property type="nucleotide sequence ID" value="XM_017118961.2"/>
</dbReference>
<reference evidence="2" key="2">
    <citation type="submission" date="2025-05" db="UniProtKB">
        <authorList>
            <consortium name="EnsemblMetazoa"/>
        </authorList>
    </citation>
    <scope>IDENTIFICATION</scope>
</reference>
<reference evidence="3" key="1">
    <citation type="journal article" date="2021" name="Elife">
        <title>Highly contiguous assemblies of 101 drosophilid genomes.</title>
        <authorList>
            <person name="Kim B.Y."/>
            <person name="Wang J.R."/>
            <person name="Miller D.E."/>
            <person name="Barmina O."/>
            <person name="Delaney E."/>
            <person name="Thompson A."/>
            <person name="Comeault A.A."/>
            <person name="Peede D."/>
            <person name="D'Agostino E.R."/>
            <person name="Pelaez J."/>
            <person name="Aguilar J.M."/>
            <person name="Haji D."/>
            <person name="Matsunaga T."/>
            <person name="Armstrong E.E."/>
            <person name="Zych M."/>
            <person name="Ogawa Y."/>
            <person name="Stamenkovic-Radak M."/>
            <person name="Jelic M."/>
            <person name="Veselinovic M.S."/>
            <person name="Tanaskovic M."/>
            <person name="Eric P."/>
            <person name="Gao J.J."/>
            <person name="Katoh T.K."/>
            <person name="Toda M.J."/>
            <person name="Watabe H."/>
            <person name="Watada M."/>
            <person name="Davis J.S."/>
            <person name="Moyle L.C."/>
            <person name="Manoli G."/>
            <person name="Bertolini E."/>
            <person name="Kostal V."/>
            <person name="Hawley R.S."/>
            <person name="Takahashi A."/>
            <person name="Jones C.D."/>
            <person name="Price D.K."/>
            <person name="Whiteman N."/>
            <person name="Kopp A."/>
            <person name="Matute D.R."/>
            <person name="Petrov D.A."/>
        </authorList>
    </citation>
    <scope>NUCLEOTIDE SEQUENCE [LARGE SCALE GENOMIC DNA]</scope>
</reference>
<feature type="compositionally biased region" description="Basic and acidic residues" evidence="1">
    <location>
        <begin position="288"/>
        <end position="306"/>
    </location>
</feature>
<feature type="compositionally biased region" description="Polar residues" evidence="1">
    <location>
        <begin position="517"/>
        <end position="537"/>
    </location>
</feature>
<evidence type="ECO:0000313" key="2">
    <source>
        <dbReference type="EnsemblMetazoa" id="XP_016974450.2"/>
    </source>
</evidence>
<keyword evidence="3" id="KW-1185">Reference proteome</keyword>
<proteinExistence type="predicted"/>
<dbReference type="Proteomes" id="UP001652680">
    <property type="component" value="Unassembled WGS sequence"/>
</dbReference>
<feature type="compositionally biased region" description="Low complexity" evidence="1">
    <location>
        <begin position="226"/>
        <end position="240"/>
    </location>
</feature>
<feature type="compositionally biased region" description="Basic and acidic residues" evidence="1">
    <location>
        <begin position="538"/>
        <end position="572"/>
    </location>
</feature>
<evidence type="ECO:0000313" key="3">
    <source>
        <dbReference type="Proteomes" id="UP001652680"/>
    </source>
</evidence>
<feature type="region of interest" description="Disordered" evidence="1">
    <location>
        <begin position="105"/>
        <end position="144"/>
    </location>
</feature>
<feature type="region of interest" description="Disordered" evidence="1">
    <location>
        <begin position="197"/>
        <end position="322"/>
    </location>
</feature>
<feature type="region of interest" description="Disordered" evidence="1">
    <location>
        <begin position="344"/>
        <end position="363"/>
    </location>
</feature>